<evidence type="ECO:0000313" key="5">
    <source>
        <dbReference type="EMBL" id="KXJ93141.1"/>
    </source>
</evidence>
<dbReference type="InterPro" id="IPR026714">
    <property type="entry name" value="SMAP"/>
</dbReference>
<feature type="compositionally biased region" description="Basic and acidic residues" evidence="3">
    <location>
        <begin position="47"/>
        <end position="90"/>
    </location>
</feature>
<feature type="region of interest" description="Disordered" evidence="3">
    <location>
        <begin position="21"/>
        <end position="90"/>
    </location>
</feature>
<keyword evidence="6" id="KW-1185">Reference proteome</keyword>
<dbReference type="EMBL" id="KQ964248">
    <property type="protein sequence ID" value="KXJ93141.1"/>
    <property type="molecule type" value="Genomic_DNA"/>
</dbReference>
<comment type="similarity">
    <text evidence="1">Belongs to the SMAP family.</text>
</comment>
<proteinExistence type="inferred from homology"/>
<accession>A0A136J7K6</accession>
<dbReference type="OrthoDB" id="10066125at2759"/>
<dbReference type="InParanoid" id="A0A136J7K6"/>
<evidence type="ECO:0000313" key="6">
    <source>
        <dbReference type="Proteomes" id="UP000070501"/>
    </source>
</evidence>
<dbReference type="AlphaFoldDB" id="A0A136J7K6"/>
<evidence type="ECO:0000256" key="2">
    <source>
        <dbReference type="ARBA" id="ARBA00016161"/>
    </source>
</evidence>
<dbReference type="Pfam" id="PF15477">
    <property type="entry name" value="SMAP"/>
    <property type="match status" value="1"/>
</dbReference>
<evidence type="ECO:0000259" key="4">
    <source>
        <dbReference type="Pfam" id="PF15477"/>
    </source>
</evidence>
<dbReference type="Proteomes" id="UP000070501">
    <property type="component" value="Unassembled WGS sequence"/>
</dbReference>
<reference evidence="6" key="1">
    <citation type="submission" date="2016-02" db="EMBL/GenBank/DDBJ databases">
        <title>Draft genome sequence of Microdochium bolleyi, a fungal endophyte of beachgrass.</title>
        <authorList>
            <consortium name="DOE Joint Genome Institute"/>
            <person name="David A.S."/>
            <person name="May G."/>
            <person name="Haridas S."/>
            <person name="Lim J."/>
            <person name="Wang M."/>
            <person name="Labutti K."/>
            <person name="Lipzen A."/>
            <person name="Barry K."/>
            <person name="Grigoriev I.V."/>
        </authorList>
    </citation>
    <scope>NUCLEOTIDE SEQUENCE [LARGE SCALE GENOMIC DNA]</scope>
    <source>
        <strain evidence="6">J235TASD1</strain>
    </source>
</reference>
<feature type="compositionally biased region" description="Acidic residues" evidence="3">
    <location>
        <begin position="159"/>
        <end position="174"/>
    </location>
</feature>
<gene>
    <name evidence="5" type="ORF">Micbo1qcDRAFT_161079</name>
</gene>
<evidence type="ECO:0000256" key="3">
    <source>
        <dbReference type="SAM" id="MobiDB-lite"/>
    </source>
</evidence>
<name>A0A136J7K6_9PEZI</name>
<feature type="domain" description="Small acidic protein-like" evidence="4">
    <location>
        <begin position="245"/>
        <end position="316"/>
    </location>
</feature>
<protein>
    <recommendedName>
        <fullName evidence="2">Small acidic protein</fullName>
    </recommendedName>
</protein>
<feature type="region of interest" description="Disordered" evidence="3">
    <location>
        <begin position="103"/>
        <end position="248"/>
    </location>
</feature>
<dbReference type="PANTHER" id="PTHR22175:SF0">
    <property type="entry name" value="SMALL ACIDIC PROTEIN"/>
    <property type="match status" value="1"/>
</dbReference>
<evidence type="ECO:0000256" key="1">
    <source>
        <dbReference type="ARBA" id="ARBA00006502"/>
    </source>
</evidence>
<organism evidence="5 6">
    <name type="scientific">Microdochium bolleyi</name>
    <dbReference type="NCBI Taxonomy" id="196109"/>
    <lineage>
        <taxon>Eukaryota</taxon>
        <taxon>Fungi</taxon>
        <taxon>Dikarya</taxon>
        <taxon>Ascomycota</taxon>
        <taxon>Pezizomycotina</taxon>
        <taxon>Sordariomycetes</taxon>
        <taxon>Xylariomycetidae</taxon>
        <taxon>Xylariales</taxon>
        <taxon>Microdochiaceae</taxon>
        <taxon>Microdochium</taxon>
    </lineage>
</organism>
<dbReference type="PANTHER" id="PTHR22175">
    <property type="entry name" value="SMALL ACIDIC PROTEIN-RELATED"/>
    <property type="match status" value="1"/>
</dbReference>
<dbReference type="InterPro" id="IPR028124">
    <property type="entry name" value="SMAP_dom"/>
</dbReference>
<sequence>MDPTNGVGVDEVDLKAARKAAKAGRKEEARAARALARKEKKQVKSAAKKERKADVKRASKWTGERKEADKLKKKELAANPDTKDKQIKRLYRRADKLETQAAKVLDGAKKARAQAEALAKARQAEKDAAGADDTSSDSDTSSSDESDDEGVPVKKTQDESDSSSDTSSDEESEEGEKPKPTKKNKKSDPMEIDEDEHKDSKRAEKKRKRTEANEPVVEQSDNKKSKKNKSTAKSTDEQAAHGEQWNVQALDGGAQRQAKFLKLLGGGKKGGEGLNTDGGASQSKADIAHMQSSLEKQFNAGMQAKEAGVSRRRGLGA</sequence>